<proteinExistence type="predicted"/>
<evidence type="ECO:0000313" key="3">
    <source>
        <dbReference type="Proteomes" id="UP000032304"/>
    </source>
</evidence>
<reference evidence="2 3" key="1">
    <citation type="journal article" date="2012" name="Nature">
        <title>Repeated polyploidization of Gossypium genomes and the evolution of spinnable cotton fibres.</title>
        <authorList>
            <person name="Paterson A.H."/>
            <person name="Wendel J.F."/>
            <person name="Gundlach H."/>
            <person name="Guo H."/>
            <person name="Jenkins J."/>
            <person name="Jin D."/>
            <person name="Llewellyn D."/>
            <person name="Showmaker K.C."/>
            <person name="Shu S."/>
            <person name="Udall J."/>
            <person name="Yoo M.J."/>
            <person name="Byers R."/>
            <person name="Chen W."/>
            <person name="Doron-Faigenboim A."/>
            <person name="Duke M.V."/>
            <person name="Gong L."/>
            <person name="Grimwood J."/>
            <person name="Grover C."/>
            <person name="Grupp K."/>
            <person name="Hu G."/>
            <person name="Lee T.H."/>
            <person name="Li J."/>
            <person name="Lin L."/>
            <person name="Liu T."/>
            <person name="Marler B.S."/>
            <person name="Page J.T."/>
            <person name="Roberts A.W."/>
            <person name="Romanel E."/>
            <person name="Sanders W.S."/>
            <person name="Szadkowski E."/>
            <person name="Tan X."/>
            <person name="Tang H."/>
            <person name="Xu C."/>
            <person name="Wang J."/>
            <person name="Wang Z."/>
            <person name="Zhang D."/>
            <person name="Zhang L."/>
            <person name="Ashrafi H."/>
            <person name="Bedon F."/>
            <person name="Bowers J.E."/>
            <person name="Brubaker C.L."/>
            <person name="Chee P.W."/>
            <person name="Das S."/>
            <person name="Gingle A.R."/>
            <person name="Haigler C.H."/>
            <person name="Harker D."/>
            <person name="Hoffmann L.V."/>
            <person name="Hovav R."/>
            <person name="Jones D.C."/>
            <person name="Lemke C."/>
            <person name="Mansoor S."/>
            <person name="ur Rahman M."/>
            <person name="Rainville L.N."/>
            <person name="Rambani A."/>
            <person name="Reddy U.K."/>
            <person name="Rong J.K."/>
            <person name="Saranga Y."/>
            <person name="Scheffler B.E."/>
            <person name="Scheffler J.A."/>
            <person name="Stelly D.M."/>
            <person name="Triplett B.A."/>
            <person name="Van Deynze A."/>
            <person name="Vaslin M.F."/>
            <person name="Waghmare V.N."/>
            <person name="Walford S.A."/>
            <person name="Wright R.J."/>
            <person name="Zaki E.A."/>
            <person name="Zhang T."/>
            <person name="Dennis E.S."/>
            <person name="Mayer K.F."/>
            <person name="Peterson D.G."/>
            <person name="Rokhsar D.S."/>
            <person name="Wang X."/>
            <person name="Schmutz J."/>
        </authorList>
    </citation>
    <scope>NUCLEOTIDE SEQUENCE [LARGE SCALE GENOMIC DNA]</scope>
</reference>
<dbReference type="Proteomes" id="UP000032304">
    <property type="component" value="Chromosome 10"/>
</dbReference>
<gene>
    <name evidence="2" type="ORF">B456_010G000400</name>
</gene>
<feature type="transmembrane region" description="Helical" evidence="1">
    <location>
        <begin position="57"/>
        <end position="75"/>
    </location>
</feature>
<evidence type="ECO:0000256" key="1">
    <source>
        <dbReference type="SAM" id="Phobius"/>
    </source>
</evidence>
<evidence type="ECO:0000313" key="2">
    <source>
        <dbReference type="EMBL" id="KJB63462.1"/>
    </source>
</evidence>
<sequence>MKCCIDCKRLISGINLCFSFRSMLLYLYFSGFFLGFLVFSFRYCCFIPSFKSIDVDLVLLFCLFIILALNLFSFLF</sequence>
<dbReference type="Gramene" id="KJB63462">
    <property type="protein sequence ID" value="KJB63462"/>
    <property type="gene ID" value="B456_010G000400"/>
</dbReference>
<feature type="transmembrane region" description="Helical" evidence="1">
    <location>
        <begin position="25"/>
        <end position="45"/>
    </location>
</feature>
<keyword evidence="1" id="KW-0472">Membrane</keyword>
<dbReference type="AlphaFoldDB" id="A0A0D2QZJ1"/>
<keyword evidence="1" id="KW-0812">Transmembrane</keyword>
<dbReference type="EMBL" id="CM001749">
    <property type="protein sequence ID" value="KJB63462.1"/>
    <property type="molecule type" value="Genomic_DNA"/>
</dbReference>
<protein>
    <submittedName>
        <fullName evidence="2">Uncharacterized protein</fullName>
    </submittedName>
</protein>
<name>A0A0D2QZJ1_GOSRA</name>
<accession>A0A0D2QZJ1</accession>
<keyword evidence="1" id="KW-1133">Transmembrane helix</keyword>
<organism evidence="2 3">
    <name type="scientific">Gossypium raimondii</name>
    <name type="common">Peruvian cotton</name>
    <name type="synonym">Gossypium klotzschianum subsp. raimondii</name>
    <dbReference type="NCBI Taxonomy" id="29730"/>
    <lineage>
        <taxon>Eukaryota</taxon>
        <taxon>Viridiplantae</taxon>
        <taxon>Streptophyta</taxon>
        <taxon>Embryophyta</taxon>
        <taxon>Tracheophyta</taxon>
        <taxon>Spermatophyta</taxon>
        <taxon>Magnoliopsida</taxon>
        <taxon>eudicotyledons</taxon>
        <taxon>Gunneridae</taxon>
        <taxon>Pentapetalae</taxon>
        <taxon>rosids</taxon>
        <taxon>malvids</taxon>
        <taxon>Malvales</taxon>
        <taxon>Malvaceae</taxon>
        <taxon>Malvoideae</taxon>
        <taxon>Gossypium</taxon>
    </lineage>
</organism>
<keyword evidence="3" id="KW-1185">Reference proteome</keyword>